<accession>A0A098BRL0</accession>
<keyword evidence="1" id="KW-0808">Transferase</keyword>
<dbReference type="InterPro" id="IPR051908">
    <property type="entry name" value="Ribosomal_N-acetyltransferase"/>
</dbReference>
<dbReference type="PANTHER" id="PTHR43441:SF2">
    <property type="entry name" value="FAMILY ACETYLTRANSFERASE, PUTATIVE (AFU_ORTHOLOGUE AFUA_7G00850)-RELATED"/>
    <property type="match status" value="1"/>
</dbReference>
<protein>
    <submittedName>
        <fullName evidence="1">Putative ribosomal-protein-alanine N-acetyltransferase</fullName>
    </submittedName>
</protein>
<dbReference type="PANTHER" id="PTHR43441">
    <property type="entry name" value="RIBOSOMAL-PROTEIN-SERINE ACETYLTRANSFERASE"/>
    <property type="match status" value="1"/>
</dbReference>
<evidence type="ECO:0000313" key="2">
    <source>
        <dbReference type="Proteomes" id="UP000042997"/>
    </source>
</evidence>
<gene>
    <name evidence="1" type="ORF">RHRU231_820099</name>
</gene>
<dbReference type="Proteomes" id="UP000042997">
    <property type="component" value="Unassembled WGS sequence"/>
</dbReference>
<dbReference type="GO" id="GO:1990189">
    <property type="term" value="F:protein N-terminal-serine acetyltransferase activity"/>
    <property type="evidence" value="ECO:0007669"/>
    <property type="project" value="TreeGrafter"/>
</dbReference>
<dbReference type="GO" id="GO:0008999">
    <property type="term" value="F:protein-N-terminal-alanine acetyltransferase activity"/>
    <property type="evidence" value="ECO:0007669"/>
    <property type="project" value="TreeGrafter"/>
</dbReference>
<reference evidence="1 2" key="1">
    <citation type="journal article" date="2014" name="Genome Announc.">
        <title>Draft Genome Sequence of Propane- and Butane-Oxidizing Actinobacterium Rhodococcus ruber IEGM 231.</title>
        <authorList>
            <person name="Ivshina I.B."/>
            <person name="Kuyukina M.S."/>
            <person name="Krivoruchko A.V."/>
            <person name="Barbe V."/>
            <person name="Fischer C."/>
        </authorList>
    </citation>
    <scope>NUCLEOTIDE SEQUENCE [LARGE SCALE GENOMIC DNA]</scope>
</reference>
<dbReference type="PROSITE" id="PS51186">
    <property type="entry name" value="GNAT"/>
    <property type="match status" value="1"/>
</dbReference>
<dbReference type="Gene3D" id="3.40.630.30">
    <property type="match status" value="1"/>
</dbReference>
<dbReference type="Pfam" id="PF13302">
    <property type="entry name" value="Acetyltransf_3"/>
    <property type="match status" value="1"/>
</dbReference>
<sequence>MDPPRTAITIVIAACRFHLRSMRHLAHPRRIRQKRLFLGPVRVAGHTVTLRSPRLGDATAWREIRLRDQRLIEPYWLTATDDWDRRHTVTVWVGECLARRRAERSGTALPLVVEIDGRFAGQCNFECIDPAALTAQTSVWIDSRFARAGIGLAVGGLAMSYLFGTLGLRRISAAICTENVAAARTVQLLGCRREGTMSSYLDVGGLRRDHDLWAITSEMWQQQQLLRAQLEQVAASDTPVVADTHEAGTHEAETARMRRPG</sequence>
<proteinExistence type="predicted"/>
<dbReference type="AlphaFoldDB" id="A0A098BRL0"/>
<dbReference type="SUPFAM" id="SSF55729">
    <property type="entry name" value="Acyl-CoA N-acyltransferases (Nat)"/>
    <property type="match status" value="1"/>
</dbReference>
<name>A0A098BRL0_9NOCA</name>
<evidence type="ECO:0000313" key="1">
    <source>
        <dbReference type="EMBL" id="CDZ91329.1"/>
    </source>
</evidence>
<dbReference type="EMBL" id="CCSD01000097">
    <property type="protein sequence ID" value="CDZ91329.1"/>
    <property type="molecule type" value="Genomic_DNA"/>
</dbReference>
<dbReference type="InterPro" id="IPR000182">
    <property type="entry name" value="GNAT_dom"/>
</dbReference>
<organism evidence="1 2">
    <name type="scientific">Rhodococcus ruber</name>
    <dbReference type="NCBI Taxonomy" id="1830"/>
    <lineage>
        <taxon>Bacteria</taxon>
        <taxon>Bacillati</taxon>
        <taxon>Actinomycetota</taxon>
        <taxon>Actinomycetes</taxon>
        <taxon>Mycobacteriales</taxon>
        <taxon>Nocardiaceae</taxon>
        <taxon>Rhodococcus</taxon>
    </lineage>
</organism>
<dbReference type="InterPro" id="IPR016181">
    <property type="entry name" value="Acyl_CoA_acyltransferase"/>
</dbReference>